<dbReference type="PANTHER" id="PTHR31744">
    <property type="entry name" value="PROTEIN CUP-SHAPED COTYLEDON 2-RELATED"/>
    <property type="match status" value="1"/>
</dbReference>
<keyword evidence="9" id="KW-0804">Transcription</keyword>
<keyword evidence="14" id="KW-1185">Reference proteome</keyword>
<organism evidence="14 15">
    <name type="scientific">Sesamum indicum</name>
    <name type="common">Oriental sesame</name>
    <name type="synonym">Sesamum orientale</name>
    <dbReference type="NCBI Taxonomy" id="4182"/>
    <lineage>
        <taxon>Eukaryota</taxon>
        <taxon>Viridiplantae</taxon>
        <taxon>Streptophyta</taxon>
        <taxon>Embryophyta</taxon>
        <taxon>Tracheophyta</taxon>
        <taxon>Spermatophyta</taxon>
        <taxon>Magnoliopsida</taxon>
        <taxon>eudicotyledons</taxon>
        <taxon>Gunneridae</taxon>
        <taxon>Pentapetalae</taxon>
        <taxon>asterids</taxon>
        <taxon>lamiids</taxon>
        <taxon>Lamiales</taxon>
        <taxon>Pedaliaceae</taxon>
        <taxon>Sesamum</taxon>
    </lineage>
</organism>
<keyword evidence="10" id="KW-0539">Nucleus</keyword>
<keyword evidence="6" id="KW-0238">DNA-binding</keyword>
<evidence type="ECO:0000256" key="4">
    <source>
        <dbReference type="ARBA" id="ARBA00022989"/>
    </source>
</evidence>
<proteinExistence type="predicted"/>
<keyword evidence="3 12" id="KW-0812">Transmembrane</keyword>
<name>A0A6I9SUH4_SESIN</name>
<protein>
    <submittedName>
        <fullName evidence="15">NAC domain-containing protein 17-like</fullName>
    </submittedName>
</protein>
<evidence type="ECO:0000259" key="13">
    <source>
        <dbReference type="PROSITE" id="PS51005"/>
    </source>
</evidence>
<keyword evidence="4 12" id="KW-1133">Transmembrane helix</keyword>
<evidence type="ECO:0000256" key="2">
    <source>
        <dbReference type="ARBA" id="ARBA00004167"/>
    </source>
</evidence>
<dbReference type="InterPro" id="IPR036093">
    <property type="entry name" value="NAC_dom_sf"/>
</dbReference>
<dbReference type="PROSITE" id="PS51005">
    <property type="entry name" value="NAC"/>
    <property type="match status" value="1"/>
</dbReference>
<evidence type="ECO:0000256" key="3">
    <source>
        <dbReference type="ARBA" id="ARBA00022692"/>
    </source>
</evidence>
<keyword evidence="7 12" id="KW-0472">Membrane</keyword>
<evidence type="ECO:0000256" key="6">
    <source>
        <dbReference type="ARBA" id="ARBA00023125"/>
    </source>
</evidence>
<keyword evidence="5" id="KW-0805">Transcription regulation</keyword>
<dbReference type="Gramene" id="SIN_1015778.t">
    <property type="protein sequence ID" value="SIN_1015778.t"/>
    <property type="gene ID" value="SIN_1015778"/>
</dbReference>
<evidence type="ECO:0000256" key="1">
    <source>
        <dbReference type="ARBA" id="ARBA00004123"/>
    </source>
</evidence>
<sequence>MKVDSDCFGGGKAFPPGFRFHPTDEELVLYYLKRKICCKRLHLDVIAETDVYKWDPEELPGMSKLKTGDRQWFFFSPRDRKYPNGARSNRATRHGYWKATGKDRVISCGSRPVGIKKTLVFYRGRAPSGERTDWVMHEYTMDEEELKRCHTAKEYYALYKVYKKSGPGPKNGEQYGAPFREEDWADDELGVQCISEQENLGKPATEIVPTNVTKSVNCQPLSSLDDLEEIMSRILDEPTPIQPPVDHGYALDSFSGEEETRSTLVNHPSRDMSLPVGQPFSQQPSLPISFDLTKSDTTQLQLCEAPEVSSAPIINVQDPLDTEEDFLEDFLEMNDLIGPDPTTQNPDKPSNDLERLQFDGFDALNELDLYQDASSFLCEAGPVDSGQISQPYMNNFDNGVINPVSSLYLNHLEDDTATHLLQQQFNHSDGINYQLWADDQSCSALTAAEANQGFITSSSSGGLHQNPNPNHGFVNYPAGANQNGSAKQDDGTDSWFSSALWSFVESIPTTPASASESALVNRAFERMSSFSRIRINARNMNVAAGNASATSRHSGKSRTGFICISLLGVLCAILWVLIGSFVKLMS</sequence>
<dbReference type="GO" id="GO:0006355">
    <property type="term" value="P:regulation of DNA-templated transcription"/>
    <property type="evidence" value="ECO:0007669"/>
    <property type="project" value="InterPro"/>
</dbReference>
<evidence type="ECO:0000256" key="8">
    <source>
        <dbReference type="ARBA" id="ARBA00023159"/>
    </source>
</evidence>
<feature type="domain" description="NAC" evidence="13">
    <location>
        <begin position="14"/>
        <end position="164"/>
    </location>
</feature>
<evidence type="ECO:0000256" key="10">
    <source>
        <dbReference type="ARBA" id="ARBA00023242"/>
    </source>
</evidence>
<dbReference type="GO" id="GO:0005634">
    <property type="term" value="C:nucleus"/>
    <property type="evidence" value="ECO:0007669"/>
    <property type="project" value="UniProtKB-SubCell"/>
</dbReference>
<dbReference type="Pfam" id="PF02365">
    <property type="entry name" value="NAM"/>
    <property type="match status" value="1"/>
</dbReference>
<evidence type="ECO:0000256" key="5">
    <source>
        <dbReference type="ARBA" id="ARBA00023015"/>
    </source>
</evidence>
<dbReference type="FunCoup" id="A0A6I9SUH4">
    <property type="interactions" value="2844"/>
</dbReference>
<dbReference type="PANTHER" id="PTHR31744:SF216">
    <property type="entry name" value="NAC TRANSCRIPTION FACTOR"/>
    <property type="match status" value="1"/>
</dbReference>
<dbReference type="Proteomes" id="UP000504604">
    <property type="component" value="Linkage group LG3"/>
</dbReference>
<dbReference type="GeneID" id="105158915"/>
<dbReference type="OrthoDB" id="1929298at2759"/>
<reference evidence="15" key="1">
    <citation type="submission" date="2025-08" db="UniProtKB">
        <authorList>
            <consortium name="RefSeq"/>
        </authorList>
    </citation>
    <scope>IDENTIFICATION</scope>
</reference>
<dbReference type="Gene3D" id="2.170.150.80">
    <property type="entry name" value="NAC domain"/>
    <property type="match status" value="1"/>
</dbReference>
<dbReference type="InterPro" id="IPR003441">
    <property type="entry name" value="NAC-dom"/>
</dbReference>
<dbReference type="GO" id="GO:0000976">
    <property type="term" value="F:transcription cis-regulatory region binding"/>
    <property type="evidence" value="ECO:0007669"/>
    <property type="project" value="UniProtKB-ARBA"/>
</dbReference>
<dbReference type="RefSeq" id="XP_011074131.1">
    <property type="nucleotide sequence ID" value="XM_011075829.2"/>
</dbReference>
<feature type="transmembrane region" description="Helical" evidence="12">
    <location>
        <begin position="559"/>
        <end position="582"/>
    </location>
</feature>
<dbReference type="InParanoid" id="A0A6I9SUH4"/>
<evidence type="ECO:0000256" key="9">
    <source>
        <dbReference type="ARBA" id="ARBA00023163"/>
    </source>
</evidence>
<dbReference type="GO" id="GO:0016020">
    <property type="term" value="C:membrane"/>
    <property type="evidence" value="ECO:0007669"/>
    <property type="project" value="UniProtKB-SubCell"/>
</dbReference>
<gene>
    <name evidence="15" type="primary">LOC105158915</name>
</gene>
<keyword evidence="8" id="KW-0010">Activator</keyword>
<feature type="compositionally biased region" description="Polar residues" evidence="11">
    <location>
        <begin position="457"/>
        <end position="469"/>
    </location>
</feature>
<feature type="region of interest" description="Disordered" evidence="11">
    <location>
        <begin position="457"/>
        <end position="491"/>
    </location>
</feature>
<comment type="subcellular location">
    <subcellularLocation>
        <location evidence="2">Membrane</location>
        <topology evidence="2">Single-pass membrane protein</topology>
    </subcellularLocation>
    <subcellularLocation>
        <location evidence="1">Nucleus</location>
    </subcellularLocation>
</comment>
<evidence type="ECO:0000256" key="7">
    <source>
        <dbReference type="ARBA" id="ARBA00023136"/>
    </source>
</evidence>
<accession>A0A6I9SUH4</accession>
<dbReference type="SUPFAM" id="SSF101941">
    <property type="entry name" value="NAC domain"/>
    <property type="match status" value="1"/>
</dbReference>
<dbReference type="AlphaFoldDB" id="A0A6I9SUH4"/>
<dbReference type="FunFam" id="2.170.150.80:FF:000002">
    <property type="entry name" value="Nac domain-containing protein 86"/>
    <property type="match status" value="1"/>
</dbReference>
<dbReference type="KEGG" id="sind:105158915"/>
<evidence type="ECO:0000256" key="12">
    <source>
        <dbReference type="SAM" id="Phobius"/>
    </source>
</evidence>
<evidence type="ECO:0000313" key="15">
    <source>
        <dbReference type="RefSeq" id="XP_011074131.1"/>
    </source>
</evidence>
<evidence type="ECO:0000256" key="11">
    <source>
        <dbReference type="SAM" id="MobiDB-lite"/>
    </source>
</evidence>
<evidence type="ECO:0000313" key="14">
    <source>
        <dbReference type="Proteomes" id="UP000504604"/>
    </source>
</evidence>